<keyword evidence="3" id="KW-0378">Hydrolase</keyword>
<dbReference type="InterPro" id="IPR001650">
    <property type="entry name" value="Helicase_C-like"/>
</dbReference>
<feature type="region of interest" description="Disordered" evidence="6">
    <location>
        <begin position="678"/>
        <end position="702"/>
    </location>
</feature>
<dbReference type="InterPro" id="IPR002464">
    <property type="entry name" value="DNA/RNA_helicase_DEAH_CS"/>
</dbReference>
<dbReference type="InterPro" id="IPR048333">
    <property type="entry name" value="HA2_WH"/>
</dbReference>
<protein>
    <recommendedName>
        <fullName evidence="1">RNA helicase</fullName>
        <ecNumber evidence="1">3.6.4.13</ecNumber>
    </recommendedName>
</protein>
<dbReference type="InterPro" id="IPR027417">
    <property type="entry name" value="P-loop_NTPase"/>
</dbReference>
<dbReference type="PANTHER" id="PTHR43519:SF1">
    <property type="entry name" value="ATP-DEPENDENT RNA HELICASE HRPB"/>
    <property type="match status" value="1"/>
</dbReference>
<dbReference type="InterPro" id="IPR010225">
    <property type="entry name" value="HrpB"/>
</dbReference>
<keyword evidence="4 9" id="KW-0347">Helicase</keyword>
<dbReference type="PIRSF" id="PIRSF005496">
    <property type="entry name" value="ATP_hel_hrpB"/>
    <property type="match status" value="1"/>
</dbReference>
<accession>A0A9X1IE46</accession>
<dbReference type="PROSITE" id="PS00690">
    <property type="entry name" value="DEAH_ATP_HELICASE"/>
    <property type="match status" value="1"/>
</dbReference>
<comment type="caution">
    <text evidence="9">The sequence shown here is derived from an EMBL/GenBank/DDBJ whole genome shotgun (WGS) entry which is preliminary data.</text>
</comment>
<name>A0A9X1IE46_9PROT</name>
<dbReference type="Pfam" id="PF08482">
    <property type="entry name" value="HrpB_C"/>
    <property type="match status" value="1"/>
</dbReference>
<dbReference type="GO" id="GO:0003676">
    <property type="term" value="F:nucleic acid binding"/>
    <property type="evidence" value="ECO:0007669"/>
    <property type="project" value="InterPro"/>
</dbReference>
<dbReference type="NCBIfam" id="TIGR01970">
    <property type="entry name" value="DEAH_box_HrpB"/>
    <property type="match status" value="1"/>
</dbReference>
<dbReference type="Pfam" id="PF00271">
    <property type="entry name" value="Helicase_C"/>
    <property type="match status" value="1"/>
</dbReference>
<dbReference type="InterPro" id="IPR007502">
    <property type="entry name" value="Helicase-assoc_dom"/>
</dbReference>
<evidence type="ECO:0000256" key="5">
    <source>
        <dbReference type="ARBA" id="ARBA00022840"/>
    </source>
</evidence>
<dbReference type="Gene3D" id="1.20.120.1080">
    <property type="match status" value="1"/>
</dbReference>
<dbReference type="GO" id="GO:0003724">
    <property type="term" value="F:RNA helicase activity"/>
    <property type="evidence" value="ECO:0007669"/>
    <property type="project" value="UniProtKB-EC"/>
</dbReference>
<dbReference type="EC" id="3.6.4.13" evidence="1"/>
<keyword evidence="2" id="KW-0547">Nucleotide-binding</keyword>
<keyword evidence="10" id="KW-1185">Reference proteome</keyword>
<evidence type="ECO:0000313" key="10">
    <source>
        <dbReference type="Proteomes" id="UP001139311"/>
    </source>
</evidence>
<dbReference type="InterPro" id="IPR011545">
    <property type="entry name" value="DEAD/DEAH_box_helicase_dom"/>
</dbReference>
<evidence type="ECO:0000259" key="7">
    <source>
        <dbReference type="PROSITE" id="PS51192"/>
    </source>
</evidence>
<feature type="domain" description="Helicase C-terminal" evidence="8">
    <location>
        <begin position="227"/>
        <end position="387"/>
    </location>
</feature>
<evidence type="ECO:0000256" key="4">
    <source>
        <dbReference type="ARBA" id="ARBA00022806"/>
    </source>
</evidence>
<dbReference type="InterPro" id="IPR014001">
    <property type="entry name" value="Helicase_ATP-bd"/>
</dbReference>
<feature type="compositionally biased region" description="Basic and acidic residues" evidence="6">
    <location>
        <begin position="678"/>
        <end position="701"/>
    </location>
</feature>
<evidence type="ECO:0000256" key="6">
    <source>
        <dbReference type="SAM" id="MobiDB-lite"/>
    </source>
</evidence>
<dbReference type="Gene3D" id="3.40.50.300">
    <property type="entry name" value="P-loop containing nucleotide triphosphate hydrolases"/>
    <property type="match status" value="2"/>
</dbReference>
<evidence type="ECO:0000256" key="1">
    <source>
        <dbReference type="ARBA" id="ARBA00012552"/>
    </source>
</evidence>
<dbReference type="PROSITE" id="PS51194">
    <property type="entry name" value="HELICASE_CTER"/>
    <property type="match status" value="1"/>
</dbReference>
<feature type="domain" description="Helicase ATP-binding" evidence="7">
    <location>
        <begin position="15"/>
        <end position="163"/>
    </location>
</feature>
<dbReference type="InterPro" id="IPR013689">
    <property type="entry name" value="RNA_helicase_ATP-dep_HrpB_C"/>
</dbReference>
<dbReference type="EMBL" id="JAJAQI010000015">
    <property type="protein sequence ID" value="MCB4822419.1"/>
    <property type="molecule type" value="Genomic_DNA"/>
</dbReference>
<evidence type="ECO:0000313" key="9">
    <source>
        <dbReference type="EMBL" id="MCB4822419.1"/>
    </source>
</evidence>
<dbReference type="Pfam" id="PF04408">
    <property type="entry name" value="WHD_HA2"/>
    <property type="match status" value="1"/>
</dbReference>
<dbReference type="Pfam" id="PF00270">
    <property type="entry name" value="DEAD"/>
    <property type="match status" value="1"/>
</dbReference>
<keyword evidence="5" id="KW-0067">ATP-binding</keyword>
<dbReference type="AlphaFoldDB" id="A0A9X1IE46"/>
<dbReference type="SMART" id="SM00487">
    <property type="entry name" value="DEXDc"/>
    <property type="match status" value="1"/>
</dbReference>
<evidence type="ECO:0000256" key="2">
    <source>
        <dbReference type="ARBA" id="ARBA00022741"/>
    </source>
</evidence>
<dbReference type="CDD" id="cd18791">
    <property type="entry name" value="SF2_C_RHA"/>
    <property type="match status" value="1"/>
</dbReference>
<evidence type="ECO:0000259" key="8">
    <source>
        <dbReference type="PROSITE" id="PS51194"/>
    </source>
</evidence>
<dbReference type="SMART" id="SM00847">
    <property type="entry name" value="HA2"/>
    <property type="match status" value="1"/>
</dbReference>
<dbReference type="RefSeq" id="WP_226608468.1">
    <property type="nucleotide sequence ID" value="NZ_JAJAQI010000015.1"/>
</dbReference>
<dbReference type="SUPFAM" id="SSF52540">
    <property type="entry name" value="P-loop containing nucleoside triphosphate hydrolases"/>
    <property type="match status" value="1"/>
</dbReference>
<dbReference type="PROSITE" id="PS51192">
    <property type="entry name" value="HELICASE_ATP_BIND_1"/>
    <property type="match status" value="1"/>
</dbReference>
<sequence length="864" mass="91370">MLPDLPVTEALPALTAALRAGSNALLIAPPGAGKTTLVPLVLKDEPWAAGQKLLVLEPRRVAARAAARRMAELVGEGAPGQTIGLATRLDRAVSAATRVEVVTEGLLVRRLQSDPGLEGVAGVLFDEAHERNLDTDLALALCLDLQRALRPELRLLAMSATLDGGAFAGLMGRGPVHGAAPDGAAPTWPQGDAPTIESLGRAFPVAIEHRPRDIQDPRDLPEAMAGAIRAALKAHEGDVLAFLPGWGEIRRTAERLGGVEADVLPLHGEMPPAEQDRALNPGPRRKVVLATSIAETSLTVPGVRIVVDGGFRRAPRLDPATGLSRLVTVRISKAAAEQRAGRAGRTAPGIAIRLWSEALHRGLAPQDRPAILEEELSGLALDLAAWGAEPASLAWLDPPPAGAMAAARALLAELDALDRAGRVTAMGRRMARLGTHPRLARMLAAAETEGEKAMAADLAALLEERDPIRGREAPSDVTLRLDLLHGGDHPNADRPAIQRIRRAAALHRRRLGVHGSTHPEGDPGALLAAGFPDRIAAMRGVMAGAFRLASGQGARLAATDPLAKSPLLAVADLELQGTEARIRMAARIDRAALEARFPERFVREEGAAFDARAGAVQARRRLRFGPLVLEEATIPHADPAAVAAALAAAVAERGLRDLPWTGTARQVQARIGWMRRAEGARDGGAEGARDGGAEGAGERDAAGAAWPDLSDAALIATVQDWLAPHLHGMTKLSELSGLNLPDILLQSLPWEKRQRLDAALPPRLPLPAGRSAAIDYAREVPTLEARAQHLYGLAGLPRLAEGRVPLQVALLSPAGRPIAVTGDLAGFWKGGWLDARKDMRGRYPRHNWPEDPATAQPDPPRPGR</sequence>
<reference evidence="9" key="1">
    <citation type="submission" date="2021-10" db="EMBL/GenBank/DDBJ databases">
        <title>Roseicella aerolatum sp. nov., isolated from aerosols of e-waste dismantling site.</title>
        <authorList>
            <person name="Qin T."/>
        </authorList>
    </citation>
    <scope>NUCLEOTIDE SEQUENCE</scope>
    <source>
        <strain evidence="9">GB24</strain>
    </source>
</reference>
<dbReference type="GO" id="GO:0016787">
    <property type="term" value="F:hydrolase activity"/>
    <property type="evidence" value="ECO:0007669"/>
    <property type="project" value="UniProtKB-KW"/>
</dbReference>
<gene>
    <name evidence="9" type="primary">hrpB</name>
    <name evidence="9" type="ORF">LHA35_11800</name>
</gene>
<dbReference type="GO" id="GO:0005524">
    <property type="term" value="F:ATP binding"/>
    <property type="evidence" value="ECO:0007669"/>
    <property type="project" value="UniProtKB-KW"/>
</dbReference>
<feature type="region of interest" description="Disordered" evidence="6">
    <location>
        <begin position="842"/>
        <end position="864"/>
    </location>
</feature>
<organism evidence="9 10">
    <name type="scientific">Roseicella aerolata</name>
    <dbReference type="NCBI Taxonomy" id="2883479"/>
    <lineage>
        <taxon>Bacteria</taxon>
        <taxon>Pseudomonadati</taxon>
        <taxon>Pseudomonadota</taxon>
        <taxon>Alphaproteobacteria</taxon>
        <taxon>Acetobacterales</taxon>
        <taxon>Roseomonadaceae</taxon>
        <taxon>Roseicella</taxon>
    </lineage>
</organism>
<dbReference type="SMART" id="SM00490">
    <property type="entry name" value="HELICc"/>
    <property type="match status" value="1"/>
</dbReference>
<evidence type="ECO:0000256" key="3">
    <source>
        <dbReference type="ARBA" id="ARBA00022801"/>
    </source>
</evidence>
<dbReference type="Proteomes" id="UP001139311">
    <property type="component" value="Unassembled WGS sequence"/>
</dbReference>
<proteinExistence type="predicted"/>
<dbReference type="PANTHER" id="PTHR43519">
    <property type="entry name" value="ATP-DEPENDENT RNA HELICASE HRPB"/>
    <property type="match status" value="1"/>
</dbReference>